<dbReference type="OrthoDB" id="1164967at2"/>
<sequence length="141" mass="16381">MMQTELNPLICSLVATPRRMAAMPRYVGRFYVVFESMLYQQMKGLCREYRGAYWLMWELSNGGFYMAPGRRDEMLNIEAMNYFSGQMSADAAGITACLYLYSHLSFHTEGADQERFSRLYHSLRDWACEHDEKEAILAAID</sequence>
<name>A0A0F0ZYL8_9ENTR</name>
<comment type="similarity">
    <text evidence="1">Belongs to the antirestriction protein family.</text>
</comment>
<evidence type="ECO:0000313" key="2">
    <source>
        <dbReference type="EMBL" id="KJN13650.1"/>
    </source>
</evidence>
<dbReference type="Pfam" id="PF03230">
    <property type="entry name" value="Antirestrict"/>
    <property type="match status" value="1"/>
</dbReference>
<dbReference type="Gene3D" id="3.30.70.3580">
    <property type="entry name" value="Antirestriction protein"/>
    <property type="match status" value="1"/>
</dbReference>
<accession>A0A0F0ZYL8</accession>
<protein>
    <submittedName>
        <fullName evidence="2">Antirestriction protein Klca</fullName>
    </submittedName>
</protein>
<proteinExistence type="inferred from homology"/>
<evidence type="ECO:0000256" key="1">
    <source>
        <dbReference type="ARBA" id="ARBA00008618"/>
    </source>
</evidence>
<dbReference type="AlphaFoldDB" id="A0A0F0ZYL8"/>
<dbReference type="PATRIC" id="fig|1619248.3.peg.273"/>
<reference evidence="2 3" key="1">
    <citation type="submission" date="2015-03" db="EMBL/GenBank/DDBJ databases">
        <authorList>
            <person name="McCorrison J."/>
            <person name="Sanka R."/>
            <person name="Adams M."/>
            <person name="Brinkac L."/>
            <person name="Nierman W."/>
            <person name="Sutton G."/>
            <person name="Nelson K."/>
            <person name="Kiedrowski L."/>
            <person name="Guerrero D."/>
            <person name="Bonomo R."/>
        </authorList>
    </citation>
    <scope>NUCLEOTIDE SEQUENCE [LARGE SCALE GENOMIC DNA]</scope>
    <source>
        <strain evidence="2 3">35699</strain>
    </source>
</reference>
<dbReference type="Proteomes" id="UP000033352">
    <property type="component" value="Unassembled WGS sequence"/>
</dbReference>
<evidence type="ECO:0000313" key="3">
    <source>
        <dbReference type="Proteomes" id="UP000033352"/>
    </source>
</evidence>
<dbReference type="InterPro" id="IPR004914">
    <property type="entry name" value="Antirestrict"/>
</dbReference>
<gene>
    <name evidence="2" type="ORF">SS37_25015</name>
</gene>
<comment type="caution">
    <text evidence="2">The sequence shown here is derived from an EMBL/GenBank/DDBJ whole genome shotgun (WGS) entry which is preliminary data.</text>
</comment>
<dbReference type="InterPro" id="IPR042297">
    <property type="entry name" value="Antirestriction_sf"/>
</dbReference>
<dbReference type="RefSeq" id="WP_013213989.1">
    <property type="nucleotide sequence ID" value="NZ_JZYX01000102.1"/>
</dbReference>
<dbReference type="EMBL" id="JZYX01000102">
    <property type="protein sequence ID" value="KJN13650.1"/>
    <property type="molecule type" value="Genomic_DNA"/>
</dbReference>
<organism evidence="2 3">
    <name type="scientific">Enterobacter sichuanensis</name>
    <dbReference type="NCBI Taxonomy" id="2071710"/>
    <lineage>
        <taxon>Bacteria</taxon>
        <taxon>Pseudomonadati</taxon>
        <taxon>Pseudomonadota</taxon>
        <taxon>Gammaproteobacteria</taxon>
        <taxon>Enterobacterales</taxon>
        <taxon>Enterobacteriaceae</taxon>
        <taxon>Enterobacter</taxon>
        <taxon>Enterobacter cloacae complex</taxon>
    </lineage>
</organism>